<dbReference type="InterPro" id="IPR036879">
    <property type="entry name" value="TF_MADSbox_sf"/>
</dbReference>
<gene>
    <name evidence="7" type="primary">PHE2</name>
    <name evidence="7" type="ORF">CR513_36058</name>
</gene>
<comment type="subcellular location">
    <subcellularLocation>
        <location evidence="1">Nucleus</location>
    </subcellularLocation>
</comment>
<evidence type="ECO:0000313" key="8">
    <source>
        <dbReference type="Proteomes" id="UP000257109"/>
    </source>
</evidence>
<keyword evidence="8" id="KW-1185">Reference proteome</keyword>
<feature type="non-terminal residue" evidence="7">
    <location>
        <position position="1"/>
    </location>
</feature>
<keyword evidence="2" id="KW-0805">Transcription regulation</keyword>
<evidence type="ECO:0000256" key="4">
    <source>
        <dbReference type="ARBA" id="ARBA00023163"/>
    </source>
</evidence>
<reference evidence="7" key="1">
    <citation type="submission" date="2018-05" db="EMBL/GenBank/DDBJ databases">
        <title>Draft genome of Mucuna pruriens seed.</title>
        <authorList>
            <person name="Nnadi N.E."/>
            <person name="Vos R."/>
            <person name="Hasami M.H."/>
            <person name="Devisetty U.K."/>
            <person name="Aguiy J.C."/>
        </authorList>
    </citation>
    <scope>NUCLEOTIDE SEQUENCE [LARGE SCALE GENOMIC DNA]</scope>
    <source>
        <strain evidence="7">JCA_2017</strain>
    </source>
</reference>
<sequence>MARKKVKLAFISDEKVRKSTYKNRKKGIIKKVELWPNQEAAKQVIERYMNTSMLDRSKNVNQESFIMQRIVTVQDQLKKQHQENFEKEVTFSMFQCMQGENLPNTGKELTELDKLIEQNMKKIEQKLVALNCEFI</sequence>
<evidence type="ECO:0000259" key="6">
    <source>
        <dbReference type="PROSITE" id="PS50066"/>
    </source>
</evidence>
<keyword evidence="5" id="KW-0539">Nucleus</keyword>
<dbReference type="GO" id="GO:0003677">
    <property type="term" value="F:DNA binding"/>
    <property type="evidence" value="ECO:0007669"/>
    <property type="project" value="UniProtKB-KW"/>
</dbReference>
<dbReference type="AlphaFoldDB" id="A0A371FXL6"/>
<dbReference type="STRING" id="157652.A0A371FXL6"/>
<dbReference type="OrthoDB" id="779403at2759"/>
<name>A0A371FXL6_MUCPR</name>
<comment type="caution">
    <text evidence="7">The sequence shown here is derived from an EMBL/GenBank/DDBJ whole genome shotgun (WGS) entry which is preliminary data.</text>
</comment>
<dbReference type="EMBL" id="QJKJ01007464">
    <property type="protein sequence ID" value="RDX83067.1"/>
    <property type="molecule type" value="Genomic_DNA"/>
</dbReference>
<dbReference type="PROSITE" id="PS50066">
    <property type="entry name" value="MADS_BOX_2"/>
    <property type="match status" value="1"/>
</dbReference>
<keyword evidence="3" id="KW-0238">DNA-binding</keyword>
<evidence type="ECO:0000256" key="3">
    <source>
        <dbReference type="ARBA" id="ARBA00023125"/>
    </source>
</evidence>
<dbReference type="Proteomes" id="UP000257109">
    <property type="component" value="Unassembled WGS sequence"/>
</dbReference>
<organism evidence="7 8">
    <name type="scientific">Mucuna pruriens</name>
    <name type="common">Velvet bean</name>
    <name type="synonym">Dolichos pruriens</name>
    <dbReference type="NCBI Taxonomy" id="157652"/>
    <lineage>
        <taxon>Eukaryota</taxon>
        <taxon>Viridiplantae</taxon>
        <taxon>Streptophyta</taxon>
        <taxon>Embryophyta</taxon>
        <taxon>Tracheophyta</taxon>
        <taxon>Spermatophyta</taxon>
        <taxon>Magnoliopsida</taxon>
        <taxon>eudicotyledons</taxon>
        <taxon>Gunneridae</taxon>
        <taxon>Pentapetalae</taxon>
        <taxon>rosids</taxon>
        <taxon>fabids</taxon>
        <taxon>Fabales</taxon>
        <taxon>Fabaceae</taxon>
        <taxon>Papilionoideae</taxon>
        <taxon>50 kb inversion clade</taxon>
        <taxon>NPAAA clade</taxon>
        <taxon>indigoferoid/millettioid clade</taxon>
        <taxon>Phaseoleae</taxon>
        <taxon>Mucuna</taxon>
    </lineage>
</organism>
<evidence type="ECO:0000313" key="7">
    <source>
        <dbReference type="EMBL" id="RDX83067.1"/>
    </source>
</evidence>
<evidence type="ECO:0000256" key="2">
    <source>
        <dbReference type="ARBA" id="ARBA00023015"/>
    </source>
</evidence>
<proteinExistence type="predicted"/>
<accession>A0A371FXL6</accession>
<keyword evidence="4" id="KW-0804">Transcription</keyword>
<dbReference type="GO" id="GO:0046983">
    <property type="term" value="F:protein dimerization activity"/>
    <property type="evidence" value="ECO:0007669"/>
    <property type="project" value="InterPro"/>
</dbReference>
<evidence type="ECO:0000256" key="1">
    <source>
        <dbReference type="ARBA" id="ARBA00004123"/>
    </source>
</evidence>
<protein>
    <submittedName>
        <fullName evidence="7">MADS-box transcription factor PHERES 2</fullName>
    </submittedName>
</protein>
<feature type="domain" description="MADS-box" evidence="6">
    <location>
        <begin position="1"/>
        <end position="31"/>
    </location>
</feature>
<dbReference type="InterPro" id="IPR002100">
    <property type="entry name" value="TF_MADSbox"/>
</dbReference>
<dbReference type="GO" id="GO:0005634">
    <property type="term" value="C:nucleus"/>
    <property type="evidence" value="ECO:0007669"/>
    <property type="project" value="UniProtKB-SubCell"/>
</dbReference>
<dbReference type="SUPFAM" id="SSF55455">
    <property type="entry name" value="SRF-like"/>
    <property type="match status" value="1"/>
</dbReference>
<evidence type="ECO:0000256" key="5">
    <source>
        <dbReference type="ARBA" id="ARBA00023242"/>
    </source>
</evidence>